<dbReference type="AlphaFoldDB" id="A0A1Q8CNQ2"/>
<dbReference type="RefSeq" id="WP_075127044.1">
    <property type="nucleotide sequence ID" value="NZ_MSIE01000034.1"/>
</dbReference>
<accession>A0A1Q8CNQ2</accession>
<name>A0A1Q8CNQ2_9PSEU</name>
<dbReference type="InterPro" id="IPR019587">
    <property type="entry name" value="Polyketide_cyclase/dehydratase"/>
</dbReference>
<dbReference type="Proteomes" id="UP000185596">
    <property type="component" value="Unassembled WGS sequence"/>
</dbReference>
<sequence length="177" mass="19402">MTELADTVTGTQVSVALLVDLPADRLWELVTDVGRYGEWSPECVGTEWLADAGGRPPRLGDRFVGHNRLGPPGDLVESSVVCVVTHATAPRSFGYAVLDGHGRPASLWRFELTPADRPDQTRLWHGFEHGPGETWGRLRAADAPAEWAQRLVQLRRNMTTTLAAMLAGVSHREVRTA</sequence>
<dbReference type="OrthoDB" id="4618973at2"/>
<dbReference type="Pfam" id="PF10604">
    <property type="entry name" value="Polyketide_cyc2"/>
    <property type="match status" value="1"/>
</dbReference>
<dbReference type="InterPro" id="IPR023393">
    <property type="entry name" value="START-like_dom_sf"/>
</dbReference>
<dbReference type="Gene3D" id="3.30.530.20">
    <property type="match status" value="1"/>
</dbReference>
<evidence type="ECO:0000313" key="1">
    <source>
        <dbReference type="EMBL" id="OLF15992.1"/>
    </source>
</evidence>
<protein>
    <recommendedName>
        <fullName evidence="3">Polyketide cyclase</fullName>
    </recommendedName>
</protein>
<evidence type="ECO:0000313" key="2">
    <source>
        <dbReference type="Proteomes" id="UP000185596"/>
    </source>
</evidence>
<dbReference type="CDD" id="cd07812">
    <property type="entry name" value="SRPBCC"/>
    <property type="match status" value="1"/>
</dbReference>
<dbReference type="EMBL" id="MSIE01000034">
    <property type="protein sequence ID" value="OLF15992.1"/>
    <property type="molecule type" value="Genomic_DNA"/>
</dbReference>
<dbReference type="STRING" id="1912961.BU204_19020"/>
<dbReference type="SUPFAM" id="SSF55961">
    <property type="entry name" value="Bet v1-like"/>
    <property type="match status" value="1"/>
</dbReference>
<organism evidence="1 2">
    <name type="scientific">Actinophytocola xanthii</name>
    <dbReference type="NCBI Taxonomy" id="1912961"/>
    <lineage>
        <taxon>Bacteria</taxon>
        <taxon>Bacillati</taxon>
        <taxon>Actinomycetota</taxon>
        <taxon>Actinomycetes</taxon>
        <taxon>Pseudonocardiales</taxon>
        <taxon>Pseudonocardiaceae</taxon>
    </lineage>
</organism>
<keyword evidence="2" id="KW-1185">Reference proteome</keyword>
<evidence type="ECO:0008006" key="3">
    <source>
        <dbReference type="Google" id="ProtNLM"/>
    </source>
</evidence>
<comment type="caution">
    <text evidence="1">The sequence shown here is derived from an EMBL/GenBank/DDBJ whole genome shotgun (WGS) entry which is preliminary data.</text>
</comment>
<reference evidence="1 2" key="1">
    <citation type="submission" date="2016-12" db="EMBL/GenBank/DDBJ databases">
        <title>The draft genome sequence of Actinophytocola sp. 11-183.</title>
        <authorList>
            <person name="Wang W."/>
            <person name="Yuan L."/>
        </authorList>
    </citation>
    <scope>NUCLEOTIDE SEQUENCE [LARGE SCALE GENOMIC DNA]</scope>
    <source>
        <strain evidence="1 2">11-183</strain>
    </source>
</reference>
<proteinExistence type="predicted"/>
<gene>
    <name evidence="1" type="ORF">BU204_19020</name>
</gene>